<sequence>MVQFKHKCINYKSMNQKKRAYIIHGWCGHPSEGIKPWLKSKLEENNYLVESRQMPNADFPIVKEWVDFMKEMINDPDKDVTLIGHSLGCPAILHYLESLPEGIVIDKVVMIAGVVNKINNISEEQNNFIMPWLQNNLDVKKIKKSVNKIFAFFSDNDPFIPLETEEIMREKFGAKTFIESKKGHFNEKDGIYEVPSVLAVIIK</sequence>
<comment type="caution">
    <text evidence="1">The sequence shown here is derived from an EMBL/GenBank/DDBJ whole genome shotgun (WGS) entry which is preliminary data.</text>
</comment>
<organism evidence="1 2">
    <name type="scientific">Candidatus Falkowbacteria bacterium HGW-Falkowbacteria-1</name>
    <dbReference type="NCBI Taxonomy" id="2013768"/>
    <lineage>
        <taxon>Bacteria</taxon>
        <taxon>Candidatus Falkowiibacteriota</taxon>
    </lineage>
</organism>
<dbReference type="Proteomes" id="UP000233517">
    <property type="component" value="Unassembled WGS sequence"/>
</dbReference>
<dbReference type="EMBL" id="PHAI01000001">
    <property type="protein sequence ID" value="PKM91811.1"/>
    <property type="molecule type" value="Genomic_DNA"/>
</dbReference>
<accession>A0A2N2EAQ1</accession>
<reference evidence="1 2" key="1">
    <citation type="journal article" date="2017" name="ISME J.">
        <title>Potential for microbial H2 and metal transformations associated with novel bacteria and archaea in deep terrestrial subsurface sediments.</title>
        <authorList>
            <person name="Hernsdorf A.W."/>
            <person name="Amano Y."/>
            <person name="Miyakawa K."/>
            <person name="Ise K."/>
            <person name="Suzuki Y."/>
            <person name="Anantharaman K."/>
            <person name="Probst A."/>
            <person name="Burstein D."/>
            <person name="Thomas B.C."/>
            <person name="Banfield J.F."/>
        </authorList>
    </citation>
    <scope>NUCLEOTIDE SEQUENCE [LARGE SCALE GENOMIC DNA]</scope>
    <source>
        <strain evidence="1">HGW-Falkowbacteria-1</strain>
    </source>
</reference>
<dbReference type="GO" id="GO:0016787">
    <property type="term" value="F:hydrolase activity"/>
    <property type="evidence" value="ECO:0007669"/>
    <property type="project" value="InterPro"/>
</dbReference>
<evidence type="ECO:0000313" key="2">
    <source>
        <dbReference type="Proteomes" id="UP000233517"/>
    </source>
</evidence>
<dbReference type="PANTHER" id="PTHR15394">
    <property type="entry name" value="SERINE HYDROLASE RBBP9"/>
    <property type="match status" value="1"/>
</dbReference>
<evidence type="ECO:0008006" key="3">
    <source>
        <dbReference type="Google" id="ProtNLM"/>
    </source>
</evidence>
<evidence type="ECO:0000313" key="1">
    <source>
        <dbReference type="EMBL" id="PKM91811.1"/>
    </source>
</evidence>
<dbReference type="InterPro" id="IPR010662">
    <property type="entry name" value="RBBP9/YdeN"/>
</dbReference>
<proteinExistence type="predicted"/>
<dbReference type="AlphaFoldDB" id="A0A2N2EAQ1"/>
<gene>
    <name evidence="1" type="ORF">CVU82_01225</name>
</gene>
<dbReference type="Pfam" id="PF06821">
    <property type="entry name" value="Ser_hydrolase"/>
    <property type="match status" value="1"/>
</dbReference>
<protein>
    <recommendedName>
        <fullName evidence="3">Serine hydrolase family protein</fullName>
    </recommendedName>
</protein>
<dbReference type="PANTHER" id="PTHR15394:SF3">
    <property type="entry name" value="SERINE HYDROLASE RBBP9"/>
    <property type="match status" value="1"/>
</dbReference>
<name>A0A2N2EAQ1_9BACT</name>
<dbReference type="InterPro" id="IPR029058">
    <property type="entry name" value="AB_hydrolase_fold"/>
</dbReference>
<dbReference type="Gene3D" id="3.40.50.1820">
    <property type="entry name" value="alpha/beta hydrolase"/>
    <property type="match status" value="1"/>
</dbReference>
<dbReference type="SUPFAM" id="SSF53474">
    <property type="entry name" value="alpha/beta-Hydrolases"/>
    <property type="match status" value="1"/>
</dbReference>